<dbReference type="Pfam" id="PF13813">
    <property type="entry name" value="MBOAT_2"/>
    <property type="match status" value="1"/>
</dbReference>
<accession>A0AAD9FVW9</accession>
<evidence type="ECO:0000259" key="10">
    <source>
        <dbReference type="Pfam" id="PF13813"/>
    </source>
</evidence>
<feature type="transmembrane region" description="Helical" evidence="9">
    <location>
        <begin position="413"/>
        <end position="431"/>
    </location>
</feature>
<evidence type="ECO:0000256" key="6">
    <source>
        <dbReference type="ARBA" id="ARBA00022989"/>
    </source>
</evidence>
<reference evidence="11" key="1">
    <citation type="submission" date="2023-02" db="EMBL/GenBank/DDBJ databases">
        <title>Identification and recombinant expression of a fungal hydrolase from Papiliotrema laurentii that hydrolyzes apple cutin and clears colloidal polyester polyurethane.</title>
        <authorList>
            <consortium name="DOE Joint Genome Institute"/>
            <person name="Roman V.A."/>
            <person name="Bojanowski C."/>
            <person name="Crable B.R."/>
            <person name="Wagner D.N."/>
            <person name="Hung C.S."/>
            <person name="Nadeau L.J."/>
            <person name="Schratz L."/>
            <person name="Haridas S."/>
            <person name="Pangilinan J."/>
            <person name="Lipzen A."/>
            <person name="Na H."/>
            <person name="Yan M."/>
            <person name="Ng V."/>
            <person name="Grigoriev I.V."/>
            <person name="Spatafora J.W."/>
            <person name="Barlow D."/>
            <person name="Biffinger J."/>
            <person name="Kelley-Loughnane N."/>
            <person name="Varaljay V.A."/>
            <person name="Crookes-Goodson W.J."/>
        </authorList>
    </citation>
    <scope>NUCLEOTIDE SEQUENCE</scope>
    <source>
        <strain evidence="11">5307AH</strain>
    </source>
</reference>
<comment type="caution">
    <text evidence="11">The sequence shown here is derived from an EMBL/GenBank/DDBJ whole genome shotgun (WGS) entry which is preliminary data.</text>
</comment>
<dbReference type="GO" id="GO:0006629">
    <property type="term" value="P:lipid metabolic process"/>
    <property type="evidence" value="ECO:0007669"/>
    <property type="project" value="InterPro"/>
</dbReference>
<proteinExistence type="inferred from homology"/>
<evidence type="ECO:0000256" key="3">
    <source>
        <dbReference type="ARBA" id="ARBA00007282"/>
    </source>
</evidence>
<keyword evidence="5 9" id="KW-0812">Transmembrane</keyword>
<dbReference type="PANTHER" id="PTHR31595:SF57">
    <property type="entry name" value="OS04G0481900 PROTEIN"/>
    <property type="match status" value="1"/>
</dbReference>
<dbReference type="InterPro" id="IPR032805">
    <property type="entry name" value="Wax_synthase_dom"/>
</dbReference>
<name>A0AAD9FVW9_PAPLA</name>
<feature type="transmembrane region" description="Helical" evidence="9">
    <location>
        <begin position="260"/>
        <end position="281"/>
    </location>
</feature>
<keyword evidence="7 9" id="KW-0472">Membrane</keyword>
<keyword evidence="4" id="KW-0808">Transferase</keyword>
<keyword evidence="12" id="KW-1185">Reference proteome</keyword>
<feature type="region of interest" description="Disordered" evidence="8">
    <location>
        <begin position="148"/>
        <end position="173"/>
    </location>
</feature>
<dbReference type="EMBL" id="JAODAN010000001">
    <property type="protein sequence ID" value="KAK1927116.1"/>
    <property type="molecule type" value="Genomic_DNA"/>
</dbReference>
<comment type="subcellular location">
    <subcellularLocation>
        <location evidence="1">Membrane</location>
        <topology evidence="1">Multi-pass membrane protein</topology>
    </subcellularLocation>
</comment>
<evidence type="ECO:0000256" key="2">
    <source>
        <dbReference type="ARBA" id="ARBA00005179"/>
    </source>
</evidence>
<evidence type="ECO:0000256" key="9">
    <source>
        <dbReference type="SAM" id="Phobius"/>
    </source>
</evidence>
<evidence type="ECO:0000256" key="8">
    <source>
        <dbReference type="SAM" id="MobiDB-lite"/>
    </source>
</evidence>
<feature type="transmembrane region" description="Helical" evidence="9">
    <location>
        <begin position="352"/>
        <end position="375"/>
    </location>
</feature>
<evidence type="ECO:0000256" key="7">
    <source>
        <dbReference type="ARBA" id="ARBA00023136"/>
    </source>
</evidence>
<evidence type="ECO:0000313" key="12">
    <source>
        <dbReference type="Proteomes" id="UP001182556"/>
    </source>
</evidence>
<dbReference type="GO" id="GO:0016020">
    <property type="term" value="C:membrane"/>
    <property type="evidence" value="ECO:0007669"/>
    <property type="project" value="UniProtKB-SubCell"/>
</dbReference>
<evidence type="ECO:0000256" key="4">
    <source>
        <dbReference type="ARBA" id="ARBA00022679"/>
    </source>
</evidence>
<keyword evidence="6 9" id="KW-1133">Transmembrane helix</keyword>
<comment type="similarity">
    <text evidence="3">Belongs to the wax synthase family.</text>
</comment>
<feature type="transmembrane region" description="Helical" evidence="9">
    <location>
        <begin position="34"/>
        <end position="52"/>
    </location>
</feature>
<dbReference type="AlphaFoldDB" id="A0AAD9FVW9"/>
<evidence type="ECO:0000256" key="5">
    <source>
        <dbReference type="ARBA" id="ARBA00022692"/>
    </source>
</evidence>
<evidence type="ECO:0000313" key="11">
    <source>
        <dbReference type="EMBL" id="KAK1927116.1"/>
    </source>
</evidence>
<protein>
    <recommendedName>
        <fullName evidence="10">Wax synthase domain-containing protein</fullName>
    </recommendedName>
</protein>
<feature type="transmembrane region" description="Helical" evidence="9">
    <location>
        <begin position="381"/>
        <end position="401"/>
    </location>
</feature>
<dbReference type="Proteomes" id="UP001182556">
    <property type="component" value="Unassembled WGS sequence"/>
</dbReference>
<dbReference type="PANTHER" id="PTHR31595">
    <property type="entry name" value="LONG-CHAIN-ALCOHOL O-FATTY-ACYLTRANSFERASE 3-RELATED"/>
    <property type="match status" value="1"/>
</dbReference>
<evidence type="ECO:0000256" key="1">
    <source>
        <dbReference type="ARBA" id="ARBA00004141"/>
    </source>
</evidence>
<gene>
    <name evidence="11" type="ORF">DB88DRAFT_476820</name>
</gene>
<comment type="pathway">
    <text evidence="2">Secondary metabolite biosynthesis.</text>
</comment>
<dbReference type="InterPro" id="IPR044851">
    <property type="entry name" value="Wax_synthase"/>
</dbReference>
<feature type="transmembrane region" description="Helical" evidence="9">
    <location>
        <begin position="204"/>
        <end position="224"/>
    </location>
</feature>
<sequence length="467" mass="52353">MRGSTFIKENPFGFLEPIHQHILHNATPLTMTNWPMLFIVPLIPLSLVCYLVQIEGTRRYRLPLGILGCAMIVRAAMSYRFDEIEYNAFNNGICISAMHLAAKYLEYGCIKGPIVDPYVARGSRSLFMGAIDLAINSRMVGLGRIKSSRRSPVGRTSNEVKGPDGGVQVNGSATPDVIPHHRERWLPYTSDPGRSRLSAAFRHFRLMVIYYTVFDTLMALLWHVGGSTIADPHGRPGAVQTFLDSSHFVMLPKLAHPLPVPTALVVVIIELSIATAVWQAISMGYHTVALMAVASGLWETEAWEVDIFDAPWKADSILDMWGRRWHQIFRHHFLLVSVLVLRTLRLPTTPTFVLPIIFFLSGAMHALGQISMSLVPDPIRIATFFVLSGVGAALEAMFSRLTGKHVRGLWGRIWMWTWFIVTGRFAAFTWLEGGLGGNRLVPTDFAFRPGPVITRWLIEYAFDTVKR</sequence>
<feature type="domain" description="Wax synthase" evidence="10">
    <location>
        <begin position="306"/>
        <end position="386"/>
    </location>
</feature>
<dbReference type="GO" id="GO:0008374">
    <property type="term" value="F:O-acyltransferase activity"/>
    <property type="evidence" value="ECO:0007669"/>
    <property type="project" value="InterPro"/>
</dbReference>
<organism evidence="11 12">
    <name type="scientific">Papiliotrema laurentii</name>
    <name type="common">Cryptococcus laurentii</name>
    <dbReference type="NCBI Taxonomy" id="5418"/>
    <lineage>
        <taxon>Eukaryota</taxon>
        <taxon>Fungi</taxon>
        <taxon>Dikarya</taxon>
        <taxon>Basidiomycota</taxon>
        <taxon>Agaricomycotina</taxon>
        <taxon>Tremellomycetes</taxon>
        <taxon>Tremellales</taxon>
        <taxon>Rhynchogastremaceae</taxon>
        <taxon>Papiliotrema</taxon>
    </lineage>
</organism>